<proteinExistence type="predicted"/>
<gene>
    <name evidence="1" type="ORF">LCGC14_0904100</name>
</gene>
<organism evidence="1">
    <name type="scientific">marine sediment metagenome</name>
    <dbReference type="NCBI Taxonomy" id="412755"/>
    <lineage>
        <taxon>unclassified sequences</taxon>
        <taxon>metagenomes</taxon>
        <taxon>ecological metagenomes</taxon>
    </lineage>
</organism>
<dbReference type="PANTHER" id="PTHR38605">
    <property type="entry name" value="ATPASE-RELATED"/>
    <property type="match status" value="1"/>
</dbReference>
<dbReference type="PIRSF" id="PIRSF019381">
    <property type="entry name" value="YcjX"/>
    <property type="match status" value="1"/>
</dbReference>
<dbReference type="InterPro" id="IPR027417">
    <property type="entry name" value="P-loop_NTPase"/>
</dbReference>
<name>A0A0F9P083_9ZZZZ</name>
<dbReference type="InterPro" id="IPR007413">
    <property type="entry name" value="YcjX-like"/>
</dbReference>
<dbReference type="EMBL" id="LAZR01002962">
    <property type="protein sequence ID" value="KKN23524.1"/>
    <property type="molecule type" value="Genomic_DNA"/>
</dbReference>
<dbReference type="Gene3D" id="3.40.50.300">
    <property type="entry name" value="P-loop containing nucleotide triphosphate hydrolases"/>
    <property type="match status" value="1"/>
</dbReference>
<dbReference type="SUPFAM" id="SSF52540">
    <property type="entry name" value="P-loop containing nucleoside triphosphate hydrolases"/>
    <property type="match status" value="2"/>
</dbReference>
<reference evidence="1" key="1">
    <citation type="journal article" date="2015" name="Nature">
        <title>Complex archaea that bridge the gap between prokaryotes and eukaryotes.</title>
        <authorList>
            <person name="Spang A."/>
            <person name="Saw J.H."/>
            <person name="Jorgensen S.L."/>
            <person name="Zaremba-Niedzwiedzka K."/>
            <person name="Martijn J."/>
            <person name="Lind A.E."/>
            <person name="van Eijk R."/>
            <person name="Schleper C."/>
            <person name="Guy L."/>
            <person name="Ettema T.J."/>
        </authorList>
    </citation>
    <scope>NUCLEOTIDE SEQUENCE</scope>
</reference>
<accession>A0A0F9P083</accession>
<dbReference type="PANTHER" id="PTHR38605:SF1">
    <property type="entry name" value="ATPASE"/>
    <property type="match status" value="1"/>
</dbReference>
<protein>
    <submittedName>
        <fullName evidence="1">Uncharacterized protein</fullName>
    </submittedName>
</protein>
<comment type="caution">
    <text evidence="1">The sequence shown here is derived from an EMBL/GenBank/DDBJ whole genome shotgun (WGS) entry which is preliminary data.</text>
</comment>
<dbReference type="AlphaFoldDB" id="A0A0F9P083"/>
<dbReference type="Pfam" id="PF04317">
    <property type="entry name" value="DUF463"/>
    <property type="match status" value="1"/>
</dbReference>
<sequence>MLDNLTSKLNKLTTDVKQTTHSLIDDASRVVDRAFDKHICIGVTGFSGSGKSTFITSLIHQLRYSNEAGLASFLAARDQRILEVNLLSSQGFDLFDYQAGITALSSKPPQWPQPTQSLSSAIVQIVYKRNSAFKRVLGETSTFNIEIRDYPGEWLLDLPLIGQNYLNWCFDQTDLTKQAVRKQLLGDLFQHLHAINPFDVMDESQIDQLYQRFKFFLKQSKEQGLTLIQPGRMLLEDKHHQAVPFFPLLGLHNYDKDALANANDKSIYKVMSQRYQDYIDVLVKPFNKHFFDDIDRQVVLIDALKVISGGKDNFDDMMLAQSRVMDCYKYGSLNALQKLFTTKIERILFIASKPDRVLASQHENLRSLVNDIIIRTCSQKLRNSIRIDTESACSIRCTQEVNDLLRVTNAEGKRGVVDPILIPDHIPTEAEWAALPYWIPEVLQPPEIDGLVNGARLPSIRMDKVLTFLLGDKF</sequence>
<evidence type="ECO:0000313" key="1">
    <source>
        <dbReference type="EMBL" id="KKN23524.1"/>
    </source>
</evidence>